<sequence length="95" mass="11216">MWDNMSNPKLIPTLAKKRNGKDNYRKWRFEAEVALRYCRTFNIVRRTATIQEAHGPWEDKTNWTVSLILNNIDEEVKDVIPQDGNQAILWTALKE</sequence>
<proteinExistence type="predicted"/>
<name>A0ABR3G4B0_9PEZI</name>
<dbReference type="Proteomes" id="UP001447188">
    <property type="component" value="Unassembled WGS sequence"/>
</dbReference>
<evidence type="ECO:0000313" key="2">
    <source>
        <dbReference type="Proteomes" id="UP001447188"/>
    </source>
</evidence>
<reference evidence="1 2" key="1">
    <citation type="submission" date="2024-02" db="EMBL/GenBank/DDBJ databases">
        <title>Discinaceae phylogenomics.</title>
        <authorList>
            <person name="Dirks A.C."/>
            <person name="James T.Y."/>
        </authorList>
    </citation>
    <scope>NUCLEOTIDE SEQUENCE [LARGE SCALE GENOMIC DNA]</scope>
    <source>
        <strain evidence="1 2">ACD0624</strain>
    </source>
</reference>
<accession>A0ABR3G4B0</accession>
<organism evidence="1 2">
    <name type="scientific">Discina gigas</name>
    <dbReference type="NCBI Taxonomy" id="1032678"/>
    <lineage>
        <taxon>Eukaryota</taxon>
        <taxon>Fungi</taxon>
        <taxon>Dikarya</taxon>
        <taxon>Ascomycota</taxon>
        <taxon>Pezizomycotina</taxon>
        <taxon>Pezizomycetes</taxon>
        <taxon>Pezizales</taxon>
        <taxon>Discinaceae</taxon>
        <taxon>Discina</taxon>
    </lineage>
</organism>
<keyword evidence="2" id="KW-1185">Reference proteome</keyword>
<comment type="caution">
    <text evidence="1">The sequence shown here is derived from an EMBL/GenBank/DDBJ whole genome shotgun (WGS) entry which is preliminary data.</text>
</comment>
<evidence type="ECO:0000313" key="1">
    <source>
        <dbReference type="EMBL" id="KAL0630787.1"/>
    </source>
</evidence>
<protein>
    <submittedName>
        <fullName evidence="1">Uncharacterized protein</fullName>
    </submittedName>
</protein>
<dbReference type="EMBL" id="JBBBZM010000382">
    <property type="protein sequence ID" value="KAL0630787.1"/>
    <property type="molecule type" value="Genomic_DNA"/>
</dbReference>
<gene>
    <name evidence="1" type="ORF">Q9L58_010361</name>
</gene>